<accession>A0A8A7K5H2</accession>
<dbReference type="NCBIfam" id="NF047581">
    <property type="entry name" value="gp105_phage_fam"/>
    <property type="match status" value="1"/>
</dbReference>
<organism evidence="1 2">
    <name type="scientific">Iocasia fonsfrigidae</name>
    <dbReference type="NCBI Taxonomy" id="2682810"/>
    <lineage>
        <taxon>Bacteria</taxon>
        <taxon>Bacillati</taxon>
        <taxon>Bacillota</taxon>
        <taxon>Clostridia</taxon>
        <taxon>Halanaerobiales</taxon>
        <taxon>Halanaerobiaceae</taxon>
        <taxon>Iocasia</taxon>
    </lineage>
</organism>
<keyword evidence="2" id="KW-1185">Reference proteome</keyword>
<evidence type="ECO:0000313" key="2">
    <source>
        <dbReference type="Proteomes" id="UP000665020"/>
    </source>
</evidence>
<dbReference type="AlphaFoldDB" id="A0A8A7K5H2"/>
<sequence>MADQYDSTEIYVVVDGHVVTGFAEDSMISAERSEDKVETHVGAQGEVTFVKSANDVASMTITLKHNSPSIQKLQELYKAGNKFAVNVEDQNFDGDVSAGGSEAMISNPGSFERGGSVSDKEFTLLIADYEETFSGVS</sequence>
<reference evidence="1" key="1">
    <citation type="submission" date="2019-12" db="EMBL/GenBank/DDBJ databases">
        <authorList>
            <person name="zhang j."/>
            <person name="sun C.M."/>
        </authorList>
    </citation>
    <scope>NUCLEOTIDE SEQUENCE</scope>
    <source>
        <strain evidence="1">NS-1</strain>
    </source>
</reference>
<dbReference type="InterPro" id="IPR021695">
    <property type="entry name" value="Phage_KPP10_Orf10"/>
</dbReference>
<dbReference type="Pfam" id="PF11681">
    <property type="entry name" value="Phage_Tube_PhiTE"/>
    <property type="match status" value="1"/>
</dbReference>
<evidence type="ECO:0000313" key="1">
    <source>
        <dbReference type="EMBL" id="QTL96561.1"/>
    </source>
</evidence>
<dbReference type="EMBL" id="CP046640">
    <property type="protein sequence ID" value="QTL96561.1"/>
    <property type="molecule type" value="Genomic_DNA"/>
</dbReference>
<protein>
    <submittedName>
        <fullName evidence="1">DUF3277 family protein</fullName>
    </submittedName>
</protein>
<proteinExistence type="predicted"/>
<dbReference type="Proteomes" id="UP000665020">
    <property type="component" value="Chromosome"/>
</dbReference>
<name>A0A8A7K5H2_9FIRM</name>
<gene>
    <name evidence="1" type="ORF">GM661_00540</name>
</gene>
<dbReference type="KEGG" id="ifn:GM661_00540"/>
<dbReference type="RefSeq" id="WP_230868279.1">
    <property type="nucleotide sequence ID" value="NZ_CP046640.1"/>
</dbReference>